<evidence type="ECO:0000256" key="1">
    <source>
        <dbReference type="SAM" id="Phobius"/>
    </source>
</evidence>
<dbReference type="PROSITE" id="PS51257">
    <property type="entry name" value="PROKAR_LIPOPROTEIN"/>
    <property type="match status" value="1"/>
</dbReference>
<accession>A0ABS0FDF5</accession>
<evidence type="ECO:0000313" key="2">
    <source>
        <dbReference type="EMBL" id="MBF8457752.1"/>
    </source>
</evidence>
<gene>
    <name evidence="2" type="ORF">IV494_11235</name>
</gene>
<comment type="caution">
    <text evidence="2">The sequence shown here is derived from an EMBL/GenBank/DDBJ whole genome shotgun (WGS) entry which is preliminary data.</text>
</comment>
<evidence type="ECO:0008006" key="4">
    <source>
        <dbReference type="Google" id="ProtNLM"/>
    </source>
</evidence>
<keyword evidence="3" id="KW-1185">Reference proteome</keyword>
<name>A0ABS0FDF5_9FLAO</name>
<proteinExistence type="predicted"/>
<sequence length="110" mass="12132">MKNIFAFLIILMSVSCVSTKYNTEKNQGNFDQVQAGAKYAVYDFNNNKSVIDITSIENYRIIGTHNKQTISIAKKDIKEIKKIKTTGTIVLVTAGVALVASAIALINFSR</sequence>
<organism evidence="2 3">
    <name type="scientific">Kaistella gelatinilytica</name>
    <dbReference type="NCBI Taxonomy" id="2787636"/>
    <lineage>
        <taxon>Bacteria</taxon>
        <taxon>Pseudomonadati</taxon>
        <taxon>Bacteroidota</taxon>
        <taxon>Flavobacteriia</taxon>
        <taxon>Flavobacteriales</taxon>
        <taxon>Weeksellaceae</taxon>
        <taxon>Chryseobacterium group</taxon>
        <taxon>Kaistella</taxon>
    </lineage>
</organism>
<protein>
    <recommendedName>
        <fullName evidence="4">Lipoprotein</fullName>
    </recommendedName>
</protein>
<dbReference type="Proteomes" id="UP000660070">
    <property type="component" value="Unassembled WGS sequence"/>
</dbReference>
<keyword evidence="1" id="KW-1133">Transmembrane helix</keyword>
<keyword evidence="1" id="KW-0472">Membrane</keyword>
<reference evidence="2 3" key="1">
    <citation type="submission" date="2020-11" db="EMBL/GenBank/DDBJ databases">
        <title>Kaistella gelatinilytica sp. nov., a flavobacterium isolated from Antarctic Soil.</title>
        <authorList>
            <person name="Li J."/>
        </authorList>
    </citation>
    <scope>NUCLEOTIDE SEQUENCE [LARGE SCALE GENOMIC DNA]</scope>
    <source>
        <strain evidence="2 3">G5-32</strain>
    </source>
</reference>
<keyword evidence="1" id="KW-0812">Transmembrane</keyword>
<feature type="transmembrane region" description="Helical" evidence="1">
    <location>
        <begin position="88"/>
        <end position="108"/>
    </location>
</feature>
<dbReference type="EMBL" id="JADPVI010000003">
    <property type="protein sequence ID" value="MBF8457752.1"/>
    <property type="molecule type" value="Genomic_DNA"/>
</dbReference>
<evidence type="ECO:0000313" key="3">
    <source>
        <dbReference type="Proteomes" id="UP000660070"/>
    </source>
</evidence>
<dbReference type="RefSeq" id="WP_196080238.1">
    <property type="nucleotide sequence ID" value="NZ_JADPVI010000003.1"/>
</dbReference>